<dbReference type="EMBL" id="JADYTN010000033">
    <property type="protein sequence ID" value="MCF2564708.1"/>
    <property type="molecule type" value="Genomic_DNA"/>
</dbReference>
<proteinExistence type="predicted"/>
<comment type="caution">
    <text evidence="2">The sequence shown here is derived from an EMBL/GenBank/DDBJ whole genome shotgun (WGS) entry which is preliminary data.</text>
</comment>
<keyword evidence="3" id="KW-1185">Reference proteome</keyword>
<gene>
    <name evidence="2" type="ORF">I6E12_11415</name>
</gene>
<evidence type="ECO:0000313" key="2">
    <source>
        <dbReference type="EMBL" id="MCF2564708.1"/>
    </source>
</evidence>
<protein>
    <submittedName>
        <fullName evidence="2">DMP19 family protein</fullName>
    </submittedName>
</protein>
<dbReference type="RefSeq" id="WP_094389476.1">
    <property type="nucleotide sequence ID" value="NZ_JADYTN010000033.1"/>
</dbReference>
<reference evidence="2 3" key="1">
    <citation type="submission" date="2020-12" db="EMBL/GenBank/DDBJ databases">
        <title>Whole genome sequences of gut porcine anaerobes.</title>
        <authorList>
            <person name="Kubasova T."/>
            <person name="Jahodarova E."/>
            <person name="Rychlik I."/>
        </authorList>
    </citation>
    <scope>NUCLEOTIDE SEQUENCE [LARGE SCALE GENOMIC DNA]</scope>
    <source>
        <strain evidence="2 3">An925</strain>
    </source>
</reference>
<evidence type="ECO:0000259" key="1">
    <source>
        <dbReference type="Pfam" id="PF14300"/>
    </source>
</evidence>
<dbReference type="Proteomes" id="UP001200470">
    <property type="component" value="Unassembled WGS sequence"/>
</dbReference>
<organism evidence="2 3">
    <name type="scientific">Xylanibacter brevis</name>
    <dbReference type="NCBI Taxonomy" id="83231"/>
    <lineage>
        <taxon>Bacteria</taxon>
        <taxon>Pseudomonadati</taxon>
        <taxon>Bacteroidota</taxon>
        <taxon>Bacteroidia</taxon>
        <taxon>Bacteroidales</taxon>
        <taxon>Prevotellaceae</taxon>
        <taxon>Xylanibacter</taxon>
    </lineage>
</organism>
<evidence type="ECO:0000313" key="3">
    <source>
        <dbReference type="Proteomes" id="UP001200470"/>
    </source>
</evidence>
<dbReference type="Gene3D" id="1.20.1420.60">
    <property type="match status" value="1"/>
</dbReference>
<dbReference type="InterPro" id="IPR025402">
    <property type="entry name" value="DMP19_C"/>
</dbReference>
<sequence length="170" mass="19551">MSNEVKIQDLTLRQAAEEGMDAFVDAFVNAIHQAIGGQLTADNMGMLNADQITLLAWNALHEEVMDGGFVQLIHNGYGPFIFKNPFAKAIKQWGLRDLSKLIYDAHTLYEKYHVTIERECSEEEFMALFEQMPEFDDLDDTFVEKEEEWTSQIATYIDQHIDHFVVVTNE</sequence>
<accession>A0ABS9CK82</accession>
<dbReference type="Pfam" id="PF14300">
    <property type="entry name" value="DMP19"/>
    <property type="match status" value="1"/>
</dbReference>
<name>A0ABS9CK82_9BACT</name>
<feature type="domain" description="DNA mimic protein DMP19 C-terminal" evidence="1">
    <location>
        <begin position="47"/>
        <end position="160"/>
    </location>
</feature>